<dbReference type="PANTHER" id="PTHR13847">
    <property type="entry name" value="SARCOSINE DEHYDROGENASE-RELATED"/>
    <property type="match status" value="1"/>
</dbReference>
<dbReference type="Gene3D" id="3.30.9.10">
    <property type="entry name" value="D-Amino Acid Oxidase, subunit A, domain 2"/>
    <property type="match status" value="1"/>
</dbReference>
<feature type="domain" description="FAD dependent oxidoreductase" evidence="5">
    <location>
        <begin position="3"/>
        <end position="342"/>
    </location>
</feature>
<sequence length="369" mass="40843">MTKIAIIGAGIVGASAAYFLKEKGYQEVVLFDKEEGQASKAAAGIICPWFSKRRHKAWYKMARLGADFYQELVEKLAKDGYETSFYQQTGVYLLKNKEKQLEALYDLANERRAISPLIGDLRLLSKEEVASAFPGLQGFDNCLWASGAAHVDGKRLCQTLISASGYPIYRKSVNLLPLEKGYQIDGDYFDVVILAAGAWLPQLLSPLGYEVDVRPQKGQLIDYQMEALQTDDYAVVMPEGELDIIPFDKGKISVGASHENDKGYDVTLDYAILNHLEKEALHYFPSLKEAKEKRYRVGIRAYTSDYSPFYGMVPGLENLYAASGLGSSGLTTGPLIAHEMVALLTGGDQRLDANDYPITTYLIPADGKK</sequence>
<gene>
    <name evidence="6" type="ORF">STRIC_0598</name>
</gene>
<evidence type="ECO:0000256" key="3">
    <source>
        <dbReference type="ARBA" id="ARBA00022630"/>
    </source>
</evidence>
<keyword evidence="3" id="KW-0285">Flavoprotein</keyword>
<dbReference type="GO" id="GO:0016491">
    <property type="term" value="F:oxidoreductase activity"/>
    <property type="evidence" value="ECO:0007669"/>
    <property type="project" value="UniProtKB-KW"/>
</dbReference>
<keyword evidence="7" id="KW-1185">Reference proteome</keyword>
<dbReference type="Pfam" id="PF01266">
    <property type="entry name" value="DAO"/>
    <property type="match status" value="1"/>
</dbReference>
<proteinExistence type="inferred from homology"/>
<dbReference type="EMBL" id="AEUX02000008">
    <property type="protein sequence ID" value="EHI68693.1"/>
    <property type="molecule type" value="Genomic_DNA"/>
</dbReference>
<dbReference type="Proteomes" id="UP000003330">
    <property type="component" value="Unassembled WGS sequence"/>
</dbReference>
<dbReference type="eggNOG" id="COG0665">
    <property type="taxonomic scope" value="Bacteria"/>
</dbReference>
<dbReference type="SUPFAM" id="SSF54373">
    <property type="entry name" value="FAD-linked reductases, C-terminal domain"/>
    <property type="match status" value="1"/>
</dbReference>
<dbReference type="PANTHER" id="PTHR13847:SF286">
    <property type="entry name" value="D-AMINO ACID DEHYDROGENASE"/>
    <property type="match status" value="1"/>
</dbReference>
<evidence type="ECO:0000256" key="1">
    <source>
        <dbReference type="ARBA" id="ARBA00001974"/>
    </source>
</evidence>
<evidence type="ECO:0000313" key="6">
    <source>
        <dbReference type="EMBL" id="EHI68693.1"/>
    </source>
</evidence>
<dbReference type="GO" id="GO:0005737">
    <property type="term" value="C:cytoplasm"/>
    <property type="evidence" value="ECO:0007669"/>
    <property type="project" value="TreeGrafter"/>
</dbReference>
<evidence type="ECO:0000256" key="2">
    <source>
        <dbReference type="ARBA" id="ARBA00009410"/>
    </source>
</evidence>
<evidence type="ECO:0000256" key="4">
    <source>
        <dbReference type="ARBA" id="ARBA00023002"/>
    </source>
</evidence>
<dbReference type="RefSeq" id="WP_008090725.1">
    <property type="nucleotide sequence ID" value="NZ_AEUX02000008.1"/>
</dbReference>
<dbReference type="AlphaFoldDB" id="G5K6B1"/>
<comment type="caution">
    <text evidence="6">The sequence shown here is derived from an EMBL/GenBank/DDBJ whole genome shotgun (WGS) entry which is preliminary data.</text>
</comment>
<reference evidence="6 7" key="1">
    <citation type="journal article" date="2014" name="Int. J. Syst. Evol. Microbiol.">
        <title>Phylogenomics and the dynamic genome evolution of the genus Streptococcus.</title>
        <authorList>
            <consortium name="The Broad Institute Genome Sequencing Platform"/>
            <person name="Richards V.P."/>
            <person name="Palmer S.R."/>
            <person name="Pavinski Bitar P.D."/>
            <person name="Qin X."/>
            <person name="Weinstock G.M."/>
            <person name="Highlander S.K."/>
            <person name="Town C.D."/>
            <person name="Burne R.A."/>
            <person name="Stanhope M.J."/>
        </authorList>
    </citation>
    <scope>NUCLEOTIDE SEQUENCE [LARGE SCALE GENOMIC DNA]</scope>
    <source>
        <strain evidence="6 7">707-05</strain>
    </source>
</reference>
<dbReference type="InterPro" id="IPR006076">
    <property type="entry name" value="FAD-dep_OxRdtase"/>
</dbReference>
<protein>
    <submittedName>
        <fullName evidence="6">FAD dependent oxidoreductase</fullName>
    </submittedName>
</protein>
<dbReference type="SUPFAM" id="SSF51905">
    <property type="entry name" value="FAD/NAD(P)-binding domain"/>
    <property type="match status" value="1"/>
</dbReference>
<dbReference type="STRING" id="764299.STRIC_0598"/>
<organism evidence="6 7">
    <name type="scientific">Streptococcus ictaluri 707-05</name>
    <dbReference type="NCBI Taxonomy" id="764299"/>
    <lineage>
        <taxon>Bacteria</taxon>
        <taxon>Bacillati</taxon>
        <taxon>Bacillota</taxon>
        <taxon>Bacilli</taxon>
        <taxon>Lactobacillales</taxon>
        <taxon>Streptococcaceae</taxon>
        <taxon>Streptococcus</taxon>
    </lineage>
</organism>
<dbReference type="Gene3D" id="3.50.50.60">
    <property type="entry name" value="FAD/NAD(P)-binding domain"/>
    <property type="match status" value="1"/>
</dbReference>
<dbReference type="InterPro" id="IPR036188">
    <property type="entry name" value="FAD/NAD-bd_sf"/>
</dbReference>
<name>G5K6B1_9STRE</name>
<evidence type="ECO:0000313" key="7">
    <source>
        <dbReference type="Proteomes" id="UP000003330"/>
    </source>
</evidence>
<keyword evidence="4" id="KW-0560">Oxidoreductase</keyword>
<comment type="cofactor">
    <cofactor evidence="1">
        <name>FAD</name>
        <dbReference type="ChEBI" id="CHEBI:57692"/>
    </cofactor>
</comment>
<dbReference type="OrthoDB" id="9805337at2"/>
<accession>G5K6B1</accession>
<comment type="similarity">
    <text evidence="2">Belongs to the DadA oxidoreductase family.</text>
</comment>
<evidence type="ECO:0000259" key="5">
    <source>
        <dbReference type="Pfam" id="PF01266"/>
    </source>
</evidence>